<evidence type="ECO:0000256" key="1">
    <source>
        <dbReference type="SAM" id="SignalP"/>
    </source>
</evidence>
<keyword evidence="3" id="KW-1185">Reference proteome</keyword>
<feature type="chain" id="PRO_5042896708" description="Secreted protein" evidence="1">
    <location>
        <begin position="23"/>
        <end position="116"/>
    </location>
</feature>
<dbReference type="EMBL" id="JAYMYS010000004">
    <property type="protein sequence ID" value="KAK7394420.1"/>
    <property type="molecule type" value="Genomic_DNA"/>
</dbReference>
<dbReference type="InterPro" id="IPR008479">
    <property type="entry name" value="DUF760"/>
</dbReference>
<feature type="signal peptide" evidence="1">
    <location>
        <begin position="1"/>
        <end position="22"/>
    </location>
</feature>
<reference evidence="2 3" key="1">
    <citation type="submission" date="2024-01" db="EMBL/GenBank/DDBJ databases">
        <title>The genomes of 5 underutilized Papilionoideae crops provide insights into root nodulation and disease resistanc.</title>
        <authorList>
            <person name="Jiang F."/>
        </authorList>
    </citation>
    <scope>NUCLEOTIDE SEQUENCE [LARGE SCALE GENOMIC DNA]</scope>
    <source>
        <strain evidence="2">DUOXIRENSHENG_FW03</strain>
        <tissue evidence="2">Leaves</tissue>
    </source>
</reference>
<proteinExistence type="predicted"/>
<sequence>MRYVHQLFHAPLLLPLIAFCLSDDVVSTRNFDHDFTIITAMPKNSVISKGVSPIAKDSVKHTISAMLRLLPSNYFSITVSKHPLHHLLFFFITIGYQQHSSQIDLLLPMSCVFPFA</sequence>
<gene>
    <name evidence="2" type="ORF">VNO78_14948</name>
</gene>
<keyword evidence="1" id="KW-0732">Signal</keyword>
<accession>A0AAN9SFJ1</accession>
<dbReference type="Proteomes" id="UP001386955">
    <property type="component" value="Unassembled WGS sequence"/>
</dbReference>
<organism evidence="2 3">
    <name type="scientific">Psophocarpus tetragonolobus</name>
    <name type="common">Winged bean</name>
    <name type="synonym">Dolichos tetragonolobus</name>
    <dbReference type="NCBI Taxonomy" id="3891"/>
    <lineage>
        <taxon>Eukaryota</taxon>
        <taxon>Viridiplantae</taxon>
        <taxon>Streptophyta</taxon>
        <taxon>Embryophyta</taxon>
        <taxon>Tracheophyta</taxon>
        <taxon>Spermatophyta</taxon>
        <taxon>Magnoliopsida</taxon>
        <taxon>eudicotyledons</taxon>
        <taxon>Gunneridae</taxon>
        <taxon>Pentapetalae</taxon>
        <taxon>rosids</taxon>
        <taxon>fabids</taxon>
        <taxon>Fabales</taxon>
        <taxon>Fabaceae</taxon>
        <taxon>Papilionoideae</taxon>
        <taxon>50 kb inversion clade</taxon>
        <taxon>NPAAA clade</taxon>
        <taxon>indigoferoid/millettioid clade</taxon>
        <taxon>Phaseoleae</taxon>
        <taxon>Psophocarpus</taxon>
    </lineage>
</organism>
<evidence type="ECO:0000313" key="3">
    <source>
        <dbReference type="Proteomes" id="UP001386955"/>
    </source>
</evidence>
<protein>
    <recommendedName>
        <fullName evidence="4">Secreted protein</fullName>
    </recommendedName>
</protein>
<dbReference type="AlphaFoldDB" id="A0AAN9SFJ1"/>
<evidence type="ECO:0000313" key="2">
    <source>
        <dbReference type="EMBL" id="KAK7394420.1"/>
    </source>
</evidence>
<evidence type="ECO:0008006" key="4">
    <source>
        <dbReference type="Google" id="ProtNLM"/>
    </source>
</evidence>
<comment type="caution">
    <text evidence="2">The sequence shown here is derived from an EMBL/GenBank/DDBJ whole genome shotgun (WGS) entry which is preliminary data.</text>
</comment>
<dbReference type="Pfam" id="PF05542">
    <property type="entry name" value="DUF760"/>
    <property type="match status" value="1"/>
</dbReference>
<name>A0AAN9SFJ1_PSOTE</name>